<dbReference type="GO" id="GO:0005576">
    <property type="term" value="C:extracellular region"/>
    <property type="evidence" value="ECO:0007669"/>
    <property type="project" value="UniProtKB-SubCell"/>
</dbReference>
<reference evidence="6" key="3">
    <citation type="submission" date="2025-08" db="UniProtKB">
        <authorList>
            <consortium name="Ensembl"/>
        </authorList>
    </citation>
    <scope>IDENTIFICATION</scope>
    <source>
        <strain evidence="6">C57BL/6J</strain>
    </source>
</reference>
<dbReference type="RefSeq" id="NP_001136441.1">
    <property type="nucleotide sequence ID" value="NM_001142969.1"/>
</dbReference>
<proteinExistence type="evidence at protein level"/>
<reference evidence="6 8" key="2">
    <citation type="journal article" date="2011" name="PLoS Biol.">
        <title>Modernizing reference genome assemblies.</title>
        <authorList>
            <person name="Church D.M."/>
            <person name="Schneider V.A."/>
            <person name="Graves T."/>
            <person name="Auger K."/>
            <person name="Cunningham F."/>
            <person name="Bouk N."/>
            <person name="Chen H.C."/>
            <person name="Agarwala R."/>
            <person name="McLaren W.M."/>
            <person name="Ritchie G.R."/>
            <person name="Albracht D."/>
            <person name="Kremitzki M."/>
            <person name="Rock S."/>
            <person name="Kotkiewicz H."/>
            <person name="Kremitzki C."/>
            <person name="Wollam A."/>
            <person name="Trani L."/>
            <person name="Fulton L."/>
            <person name="Fulton R."/>
            <person name="Matthews L."/>
            <person name="Whitehead S."/>
            <person name="Chow W."/>
            <person name="Torrance J."/>
            <person name="Dunn M."/>
            <person name="Harden G."/>
            <person name="Threadgold G."/>
            <person name="Wood J."/>
            <person name="Collins J."/>
            <person name="Heath P."/>
            <person name="Griffiths G."/>
            <person name="Pelan S."/>
            <person name="Grafham D."/>
            <person name="Eichler E.E."/>
            <person name="Weinstock G."/>
            <person name="Mardis E.R."/>
            <person name="Wilson R.K."/>
            <person name="Howe K."/>
            <person name="Flicek P."/>
            <person name="Hubbard T."/>
        </authorList>
    </citation>
    <scope>NUCLEOTIDE SEQUENCE [LARGE SCALE GENOMIC DNA]</scope>
    <source>
        <strain evidence="6 8">C57BL/6J</strain>
    </source>
</reference>
<evidence type="ECO:0000256" key="1">
    <source>
        <dbReference type="ARBA" id="ARBA00004613"/>
    </source>
</evidence>
<dbReference type="InParanoid" id="E9PWS6"/>
<feature type="region of interest" description="Disordered" evidence="4">
    <location>
        <begin position="18"/>
        <end position="100"/>
    </location>
</feature>
<dbReference type="GeneID" id="381819"/>
<dbReference type="InterPro" id="IPR026086">
    <property type="entry name" value="Pro-rich"/>
</dbReference>
<keyword evidence="3 5" id="KW-0732">Signal</keyword>
<accession>E9PWS6</accession>
<dbReference type="AlphaFoldDB" id="E9PWS6"/>
<evidence type="ECO:0007829" key="9">
    <source>
        <dbReference type="ProteomicsDB" id="E9PWS6"/>
    </source>
</evidence>
<dbReference type="Ensembl" id="ENSMUST00000091791.6">
    <property type="protein sequence ID" value="ENSMUSP00000089395.6"/>
    <property type="gene ID" value="ENSMUSG00000067541.8"/>
</dbReference>
<feature type="compositionally biased region" description="Pro residues" evidence="4">
    <location>
        <begin position="84"/>
        <end position="93"/>
    </location>
</feature>
<keyword evidence="2" id="KW-0964">Secreted</keyword>
<dbReference type="HOGENOM" id="CLU_174146_0_0_1"/>
<feature type="compositionally biased region" description="Polar residues" evidence="4">
    <location>
        <begin position="35"/>
        <end position="49"/>
    </location>
</feature>
<dbReference type="VEuPathDB" id="HostDB:ENSMUSG00000067541"/>
<feature type="chain" id="PRO_5003242997" evidence="5">
    <location>
        <begin position="17"/>
        <end position="100"/>
    </location>
</feature>
<dbReference type="Bgee" id="ENSMUSG00000067541">
    <property type="expression patterns" value="Expressed in embryonic cell in blastocyst and 2 other cell types or tissues"/>
</dbReference>
<dbReference type="OMA" id="SSHNNRE"/>
<dbReference type="AGR" id="MGI:2686534"/>
<dbReference type="PaxDb" id="10090-ENSMUSP00000089395"/>
<evidence type="ECO:0000256" key="3">
    <source>
        <dbReference type="ARBA" id="ARBA00022729"/>
    </source>
</evidence>
<comment type="subcellular location">
    <subcellularLocation>
        <location evidence="1">Secreted</location>
    </subcellularLocation>
</comment>
<reference evidence="6 8" key="1">
    <citation type="journal article" date="2009" name="PLoS Biol.">
        <title>Lineage-specific biology revealed by a finished genome assembly of the mouse.</title>
        <authorList>
            <consortium name="Mouse Genome Sequencing Consortium"/>
            <person name="Church D.M."/>
            <person name="Goodstadt L."/>
            <person name="Hillier L.W."/>
            <person name="Zody M.C."/>
            <person name="Goldstein S."/>
            <person name="She X."/>
            <person name="Bult C.J."/>
            <person name="Agarwala R."/>
            <person name="Cherry J.L."/>
            <person name="DiCuccio M."/>
            <person name="Hlavina W."/>
            <person name="Kapustin Y."/>
            <person name="Meric P."/>
            <person name="Maglott D."/>
            <person name="Birtle Z."/>
            <person name="Marques A.C."/>
            <person name="Graves T."/>
            <person name="Zhou S."/>
            <person name="Teague B."/>
            <person name="Potamousis K."/>
            <person name="Churas C."/>
            <person name="Place M."/>
            <person name="Herschleb J."/>
            <person name="Runnheim R."/>
            <person name="Forrest D."/>
            <person name="Amos-Landgraf J."/>
            <person name="Schwartz D.C."/>
            <person name="Cheng Z."/>
            <person name="Lindblad-Toh K."/>
            <person name="Eichler E.E."/>
            <person name="Ponting C.P."/>
        </authorList>
    </citation>
    <scope>NUCLEOTIDE SEQUENCE [LARGE SCALE GENOMIC DNA]</scope>
    <source>
        <strain evidence="6 8">C57BL/6J</strain>
    </source>
</reference>
<gene>
    <name evidence="6 7" type="primary">A630073D07Rik</name>
</gene>
<evidence type="ECO:0000256" key="4">
    <source>
        <dbReference type="SAM" id="MobiDB-lite"/>
    </source>
</evidence>
<dbReference type="Pfam" id="PF15240">
    <property type="entry name" value="Pro-rich"/>
    <property type="match status" value="1"/>
</dbReference>
<sequence length="100" mass="11591">MLVVLLIAVLLALSSAQNPRRDFVVSSHNNRERLTSSQLFPVGDQSQEYQIRDDKQKHLQQSLQERPHLQVQQENQPLQSKQKQPPPPPPPPRKPARRFE</sequence>
<evidence type="ECO:0000313" key="7">
    <source>
        <dbReference type="MGI" id="MGI:2686534"/>
    </source>
</evidence>
<evidence type="ECO:0000313" key="8">
    <source>
        <dbReference type="Proteomes" id="UP000000589"/>
    </source>
</evidence>
<feature type="signal peptide" evidence="5">
    <location>
        <begin position="1"/>
        <end position="16"/>
    </location>
</feature>
<evidence type="ECO:0000313" key="6">
    <source>
        <dbReference type="Ensembl" id="ENSMUSP00000089395.6"/>
    </source>
</evidence>
<dbReference type="KEGG" id="mmu:381819"/>
<evidence type="ECO:0000256" key="2">
    <source>
        <dbReference type="ARBA" id="ARBA00022525"/>
    </source>
</evidence>
<dbReference type="BioGRID-ORCS" id="381819">
    <property type="hits" value="3 hits in 76 CRISPR screens"/>
</dbReference>
<organism evidence="6 8">
    <name type="scientific">Mus musculus</name>
    <name type="common">Mouse</name>
    <dbReference type="NCBI Taxonomy" id="10090"/>
    <lineage>
        <taxon>Eukaryota</taxon>
        <taxon>Metazoa</taxon>
        <taxon>Chordata</taxon>
        <taxon>Craniata</taxon>
        <taxon>Vertebrata</taxon>
        <taxon>Euteleostomi</taxon>
        <taxon>Mammalia</taxon>
        <taxon>Eutheria</taxon>
        <taxon>Euarchontoglires</taxon>
        <taxon>Glires</taxon>
        <taxon>Rodentia</taxon>
        <taxon>Myomorpha</taxon>
        <taxon>Muroidea</taxon>
        <taxon>Muridae</taxon>
        <taxon>Murinae</taxon>
        <taxon>Mus</taxon>
        <taxon>Mus</taxon>
    </lineage>
</organism>
<dbReference type="Proteomes" id="UP000000589">
    <property type="component" value="Chromosome 6"/>
</dbReference>
<dbReference type="UCSC" id="uc012euf.1">
    <property type="organism name" value="mouse"/>
</dbReference>
<dbReference type="RNAct" id="E9PWS6">
    <property type="molecule type" value="protein"/>
</dbReference>
<protein>
    <submittedName>
        <fullName evidence="6">RIKEN cDNA A630073D07 gene</fullName>
    </submittedName>
</protein>
<evidence type="ECO:0000256" key="5">
    <source>
        <dbReference type="SAM" id="SignalP"/>
    </source>
</evidence>
<keyword evidence="8" id="KW-1185">Reference proteome</keyword>
<keyword evidence="9" id="KW-1267">Proteomics identification</keyword>
<name>E9PWS6_MOUSE</name>
<reference evidence="6" key="4">
    <citation type="submission" date="2025-09" db="UniProtKB">
        <authorList>
            <consortium name="Ensembl"/>
        </authorList>
    </citation>
    <scope>IDENTIFICATION</scope>
    <source>
        <strain evidence="6">C57BL/6J</strain>
    </source>
</reference>
<dbReference type="GeneTree" id="ENSGT00860000135860"/>
<feature type="compositionally biased region" description="Polar residues" evidence="4">
    <location>
        <begin position="59"/>
        <end position="75"/>
    </location>
</feature>
<dbReference type="ProteomicsDB" id="371961"/>
<dbReference type="STRING" id="10090.ENSMUSP00000089395"/>
<feature type="compositionally biased region" description="Basic and acidic residues" evidence="4">
    <location>
        <begin position="19"/>
        <end position="34"/>
    </location>
</feature>
<dbReference type="MGI" id="MGI:2686534">
    <property type="gene designation" value="A630073D07Rik"/>
</dbReference>